<sequence>MKRKKDFTVKGTKLPVIPKGTMSATNDATHADITKCLSFGINKRNEILTSEHPMCYLFSLSTIEALAEEQGMLWVEDEAIGEPTFSPLLSPDNNNGRRGRFIPIPPTTSQPSIEQLLIDCITLNNYIKRGERLFDFDEQYKLKLLQDSQSKLASKVAELNNILNPIPMQSVVEIAEEFYKF</sequence>
<dbReference type="EMBL" id="LR796245">
    <property type="protein sequence ID" value="CAB4131378.1"/>
    <property type="molecule type" value="Genomic_DNA"/>
</dbReference>
<protein>
    <submittedName>
        <fullName evidence="1">Uncharacterized protein</fullName>
    </submittedName>
</protein>
<proteinExistence type="predicted"/>
<reference evidence="1" key="1">
    <citation type="submission" date="2020-04" db="EMBL/GenBank/DDBJ databases">
        <authorList>
            <person name="Chiriac C."/>
            <person name="Salcher M."/>
            <person name="Ghai R."/>
            <person name="Kavagutti S V."/>
        </authorList>
    </citation>
    <scope>NUCLEOTIDE SEQUENCE</scope>
</reference>
<organism evidence="1">
    <name type="scientific">uncultured Caudovirales phage</name>
    <dbReference type="NCBI Taxonomy" id="2100421"/>
    <lineage>
        <taxon>Viruses</taxon>
        <taxon>Duplodnaviria</taxon>
        <taxon>Heunggongvirae</taxon>
        <taxon>Uroviricota</taxon>
        <taxon>Caudoviricetes</taxon>
        <taxon>Peduoviridae</taxon>
        <taxon>Maltschvirus</taxon>
        <taxon>Maltschvirus maltsch</taxon>
    </lineage>
</organism>
<name>A0A6J5L9U9_9CAUD</name>
<gene>
    <name evidence="1" type="ORF">UFOVP129_78</name>
</gene>
<evidence type="ECO:0000313" key="1">
    <source>
        <dbReference type="EMBL" id="CAB4131378.1"/>
    </source>
</evidence>
<accession>A0A6J5L9U9</accession>